<keyword evidence="3" id="KW-0808">Transferase</keyword>
<organism evidence="3 4">
    <name type="scientific">Allopontixanthobacter sediminis</name>
    <dbReference type="NCBI Taxonomy" id="1689985"/>
    <lineage>
        <taxon>Bacteria</taxon>
        <taxon>Pseudomonadati</taxon>
        <taxon>Pseudomonadota</taxon>
        <taxon>Alphaproteobacteria</taxon>
        <taxon>Sphingomonadales</taxon>
        <taxon>Erythrobacteraceae</taxon>
        <taxon>Allopontixanthobacter</taxon>
    </lineage>
</organism>
<dbReference type="InterPro" id="IPR029044">
    <property type="entry name" value="Nucleotide-diphossugar_trans"/>
</dbReference>
<name>A0A845B698_9SPHN</name>
<evidence type="ECO:0000313" key="4">
    <source>
        <dbReference type="Proteomes" id="UP000431922"/>
    </source>
</evidence>
<dbReference type="Gene3D" id="3.90.550.10">
    <property type="entry name" value="Spore Coat Polysaccharide Biosynthesis Protein SpsA, Chain A"/>
    <property type="match status" value="1"/>
</dbReference>
<evidence type="ECO:0000256" key="1">
    <source>
        <dbReference type="ARBA" id="ARBA00022842"/>
    </source>
</evidence>
<dbReference type="Pfam" id="PF12804">
    <property type="entry name" value="NTP_transf_3"/>
    <property type="match status" value="1"/>
</dbReference>
<proteinExistence type="predicted"/>
<dbReference type="RefSeq" id="WP_160757319.1">
    <property type="nucleotide sequence ID" value="NZ_WTYL01000005.1"/>
</dbReference>
<dbReference type="OrthoDB" id="7400486at2"/>
<gene>
    <name evidence="3" type="ORF">GRI65_14570</name>
</gene>
<dbReference type="Proteomes" id="UP000431922">
    <property type="component" value="Unassembled WGS sequence"/>
</dbReference>
<reference evidence="3 4" key="1">
    <citation type="submission" date="2019-12" db="EMBL/GenBank/DDBJ databases">
        <title>Genomic-based taxomic classification of the family Erythrobacteraceae.</title>
        <authorList>
            <person name="Xu L."/>
        </authorList>
    </citation>
    <scope>NUCLEOTIDE SEQUENCE [LARGE SCALE GENOMIC DNA]</scope>
    <source>
        <strain evidence="3 4">KCTC 42453</strain>
    </source>
</reference>
<dbReference type="SUPFAM" id="SSF53448">
    <property type="entry name" value="Nucleotide-diphospho-sugar transferases"/>
    <property type="match status" value="1"/>
</dbReference>
<keyword evidence="1" id="KW-0460">Magnesium</keyword>
<feature type="domain" description="MobA-like NTP transferase" evidence="2">
    <location>
        <begin position="25"/>
        <end position="130"/>
    </location>
</feature>
<dbReference type="GO" id="GO:0016779">
    <property type="term" value="F:nucleotidyltransferase activity"/>
    <property type="evidence" value="ECO:0007669"/>
    <property type="project" value="UniProtKB-ARBA"/>
</dbReference>
<sequence length="269" mass="28451">MTVTAIVLAGRRSGVLDPLAADAGVPLKCLVPVGGKPLIDHVIAALLSSPPITSVRVVADEAELLRSHIAEAFPAANIPIEVLPAAHNLVDSIVAGAEGAAYPLLITTADNVMLTPQSVEEFVAGAGGPGRNTGGVALAMARREAVMTAHPEGQRRFYRFSDGEFSNCNTYWIGSRAALSGAETFRSGGQFIKYPSRIAKTFGLWNLFKFYFGLGSVQACFDGIGRKLGFPVRMVELSDGAMAIDVDNERSHRVTAKLLEQRNAATLAG</sequence>
<comment type="caution">
    <text evidence="3">The sequence shown here is derived from an EMBL/GenBank/DDBJ whole genome shotgun (WGS) entry which is preliminary data.</text>
</comment>
<protein>
    <submittedName>
        <fullName evidence="3">NTP transferase domain-containing protein</fullName>
    </submittedName>
</protein>
<evidence type="ECO:0000313" key="3">
    <source>
        <dbReference type="EMBL" id="MXP45674.1"/>
    </source>
</evidence>
<accession>A0A845B698</accession>
<evidence type="ECO:0000259" key="2">
    <source>
        <dbReference type="Pfam" id="PF12804"/>
    </source>
</evidence>
<keyword evidence="4" id="KW-1185">Reference proteome</keyword>
<dbReference type="InterPro" id="IPR025877">
    <property type="entry name" value="MobA-like_NTP_Trfase"/>
</dbReference>
<dbReference type="EMBL" id="WTYL01000005">
    <property type="protein sequence ID" value="MXP45674.1"/>
    <property type="molecule type" value="Genomic_DNA"/>
</dbReference>
<dbReference type="AlphaFoldDB" id="A0A845B698"/>